<comment type="function">
    <text evidence="3">Catalyzes two sequential steps in the biosynthesis of coenzyme A. In the first step cysteine is conjugated to 4'-phosphopantothenate to form 4-phosphopantothenoylcysteine. In the second step the latter compound is decarboxylated to form 4'-phosphopantotheine.</text>
</comment>
<feature type="binding site" evidence="3">
    <location>
        <position position="288"/>
    </location>
    <ligand>
        <name>CTP</name>
        <dbReference type="ChEBI" id="CHEBI:37563"/>
    </ligand>
</feature>
<accession>A0A9X4JTV4</accession>
<evidence type="ECO:0000256" key="2">
    <source>
        <dbReference type="ARBA" id="ARBA00023239"/>
    </source>
</evidence>
<evidence type="ECO:0000259" key="6">
    <source>
        <dbReference type="Pfam" id="PF04127"/>
    </source>
</evidence>
<dbReference type="GO" id="GO:0004632">
    <property type="term" value="F:phosphopantothenate--cysteine ligase activity"/>
    <property type="evidence" value="ECO:0007669"/>
    <property type="project" value="UniProtKB-UniRule"/>
</dbReference>
<dbReference type="EC" id="4.1.1.36" evidence="3"/>
<comment type="cofactor">
    <cofactor evidence="3">
        <name>FMN</name>
        <dbReference type="ChEBI" id="CHEBI:58210"/>
    </cofactor>
    <text evidence="3">Binds 1 FMN per subunit.</text>
</comment>
<feature type="region of interest" description="Phosphopantothenate--cysteine ligase" evidence="3">
    <location>
        <begin position="190"/>
        <end position="400"/>
    </location>
</feature>
<dbReference type="InterPro" id="IPR007085">
    <property type="entry name" value="DNA/pantothenate-metab_flavo_C"/>
</dbReference>
<comment type="pathway">
    <text evidence="3 4">Cofactor biosynthesis; coenzyme A biosynthesis; CoA from (R)-pantothenate: step 2/5.</text>
</comment>
<dbReference type="PANTHER" id="PTHR14359:SF6">
    <property type="entry name" value="PHOSPHOPANTOTHENOYLCYSTEINE DECARBOXYLASE"/>
    <property type="match status" value="1"/>
</dbReference>
<dbReference type="Proteomes" id="UP001154312">
    <property type="component" value="Unassembled WGS sequence"/>
</dbReference>
<sequence>MLAGKNITVGIAGGIAVFKVAQLVSNLASAKAEVRVIMTRAAQEFVKPLTFQTLSGHHVYTDLFERTFGGPVQHIDLASGSDLIVLAPATANIIGKAANGIADDLISTVVMAATCPVLVCPAMNVNMYNNRVVQRNVTILRDLGYHIAEPGVGRLACGTEGRGRLAELDLIMDKINFILSDNRDLNGLSVMVTAGPTTEPIDPVRYITNRSSGKMGYAVADAAARRGARVVLISGPVALNPPPGVEVINVETANEMYSAVMDRFSMVDSVIMSAAVADYKPKITANQKIKKHESTLTIELEKNPDILAQLGKMKERQVLIGFAAETEELVNNAMIKVERKNLDMLVANDVTLPGAGFGTDTNIAKLVFPSGRIVSLPKMDKLSLANHILDELVILRKGKE</sequence>
<comment type="catalytic activity">
    <reaction evidence="3 4">
        <text>(R)-4'-phosphopantothenate + L-cysteine + CTP = N-[(R)-4-phosphopantothenoyl]-L-cysteine + CMP + diphosphate + H(+)</text>
        <dbReference type="Rhea" id="RHEA:19397"/>
        <dbReference type="ChEBI" id="CHEBI:10986"/>
        <dbReference type="ChEBI" id="CHEBI:15378"/>
        <dbReference type="ChEBI" id="CHEBI:33019"/>
        <dbReference type="ChEBI" id="CHEBI:35235"/>
        <dbReference type="ChEBI" id="CHEBI:37563"/>
        <dbReference type="ChEBI" id="CHEBI:59458"/>
        <dbReference type="ChEBI" id="CHEBI:60377"/>
        <dbReference type="EC" id="6.3.2.5"/>
    </reaction>
</comment>
<keyword evidence="2 3" id="KW-0456">Lyase</keyword>
<dbReference type="EC" id="6.3.2.5" evidence="3"/>
<evidence type="ECO:0000259" key="5">
    <source>
        <dbReference type="Pfam" id="PF02441"/>
    </source>
</evidence>
<dbReference type="GO" id="GO:0015941">
    <property type="term" value="P:pantothenate catabolic process"/>
    <property type="evidence" value="ECO:0007669"/>
    <property type="project" value="InterPro"/>
</dbReference>
<name>A0A9X4JTV4_9FIRM</name>
<dbReference type="RefSeq" id="WP_277443301.1">
    <property type="nucleotide sequence ID" value="NZ_JAKOAV010000009.1"/>
</dbReference>
<dbReference type="InterPro" id="IPR005252">
    <property type="entry name" value="CoaBC"/>
</dbReference>
<feature type="binding site" evidence="3">
    <location>
        <position position="322"/>
    </location>
    <ligand>
        <name>CTP</name>
        <dbReference type="ChEBI" id="CHEBI:37563"/>
    </ligand>
</feature>
<dbReference type="SUPFAM" id="SSF52507">
    <property type="entry name" value="Homo-oligomeric flavin-containing Cys decarboxylases, HFCD"/>
    <property type="match status" value="1"/>
</dbReference>
<comment type="caution">
    <text evidence="7">The sequence shown here is derived from an EMBL/GenBank/DDBJ whole genome shotgun (WGS) entry which is preliminary data.</text>
</comment>
<comment type="cofactor">
    <cofactor evidence="3">
        <name>Mg(2+)</name>
        <dbReference type="ChEBI" id="CHEBI:18420"/>
    </cofactor>
</comment>
<feature type="binding site" evidence="3">
    <location>
        <position position="278"/>
    </location>
    <ligand>
        <name>CTP</name>
        <dbReference type="ChEBI" id="CHEBI:37563"/>
    </ligand>
</feature>
<dbReference type="InterPro" id="IPR036551">
    <property type="entry name" value="Flavin_trans-like"/>
</dbReference>
<dbReference type="AlphaFoldDB" id="A0A9X4JTV4"/>
<keyword evidence="3" id="KW-0511">Multifunctional enzyme</keyword>
<dbReference type="EMBL" id="JAKOAV010000009">
    <property type="protein sequence ID" value="MDF9408020.1"/>
    <property type="molecule type" value="Genomic_DNA"/>
</dbReference>
<comment type="similarity">
    <text evidence="3 4">In the C-terminal section; belongs to the PPC synthetase family.</text>
</comment>
<dbReference type="GO" id="GO:0015937">
    <property type="term" value="P:coenzyme A biosynthetic process"/>
    <property type="evidence" value="ECO:0007669"/>
    <property type="project" value="UniProtKB-UniRule"/>
</dbReference>
<dbReference type="GO" id="GO:0004633">
    <property type="term" value="F:phosphopantothenoylcysteine decarboxylase activity"/>
    <property type="evidence" value="ECO:0007669"/>
    <property type="project" value="UniProtKB-UniRule"/>
</dbReference>
<dbReference type="HAMAP" id="MF_02225">
    <property type="entry name" value="CoaBC"/>
    <property type="match status" value="1"/>
</dbReference>
<feature type="domain" description="DNA/pantothenate metabolism flavoprotein C-terminal" evidence="6">
    <location>
        <begin position="185"/>
        <end position="393"/>
    </location>
</feature>
<protein>
    <recommendedName>
        <fullName evidence="3">Coenzyme A biosynthesis bifunctional protein CoaBC</fullName>
    </recommendedName>
    <alternativeName>
        <fullName evidence="3">DNA/pantothenate metabolism flavoprotein</fullName>
    </alternativeName>
    <alternativeName>
        <fullName evidence="3">Phosphopantothenoylcysteine synthetase/decarboxylase</fullName>
        <shortName evidence="3">PPCS-PPCDC</shortName>
    </alternativeName>
    <domain>
        <recommendedName>
            <fullName evidence="3">Phosphopantothenoylcysteine decarboxylase</fullName>
            <shortName evidence="3">PPC decarboxylase</shortName>
            <shortName evidence="3">PPC-DC</shortName>
            <ecNumber evidence="3">4.1.1.36</ecNumber>
        </recommendedName>
        <alternativeName>
            <fullName evidence="3">CoaC</fullName>
        </alternativeName>
    </domain>
    <domain>
        <recommendedName>
            <fullName evidence="3">Phosphopantothenate--cysteine ligase</fullName>
            <ecNumber evidence="3">6.3.2.5</ecNumber>
        </recommendedName>
        <alternativeName>
            <fullName evidence="3">CoaB</fullName>
        </alternativeName>
        <alternativeName>
            <fullName evidence="3">Phosphopantothenoylcysteine synthetase</fullName>
            <shortName evidence="3">PPC synthetase</shortName>
            <shortName evidence="3">PPC-S</shortName>
        </alternativeName>
    </domain>
</protein>
<keyword evidence="3 4" id="KW-0285">Flavoprotein</keyword>
<feature type="binding site" evidence="3">
    <location>
        <begin position="304"/>
        <end position="307"/>
    </location>
    <ligand>
        <name>CTP</name>
        <dbReference type="ChEBI" id="CHEBI:37563"/>
    </ligand>
</feature>
<dbReference type="GO" id="GO:0046872">
    <property type="term" value="F:metal ion binding"/>
    <property type="evidence" value="ECO:0007669"/>
    <property type="project" value="UniProtKB-KW"/>
</dbReference>
<organism evidence="7 8">
    <name type="scientific">Pelotomaculum isophthalicicum JI</name>
    <dbReference type="NCBI Taxonomy" id="947010"/>
    <lineage>
        <taxon>Bacteria</taxon>
        <taxon>Bacillati</taxon>
        <taxon>Bacillota</taxon>
        <taxon>Clostridia</taxon>
        <taxon>Eubacteriales</taxon>
        <taxon>Desulfotomaculaceae</taxon>
        <taxon>Pelotomaculum</taxon>
    </lineage>
</organism>
<keyword evidence="1 3" id="KW-0210">Decarboxylase</keyword>
<evidence type="ECO:0000313" key="7">
    <source>
        <dbReference type="EMBL" id="MDF9408020.1"/>
    </source>
</evidence>
<gene>
    <name evidence="3 7" type="primary">coaBC</name>
    <name evidence="7" type="ORF">L7E55_06550</name>
</gene>
<keyword evidence="3" id="KW-0460">Magnesium</keyword>
<dbReference type="PANTHER" id="PTHR14359">
    <property type="entry name" value="HOMO-OLIGOMERIC FLAVIN CONTAINING CYS DECARBOXYLASE FAMILY"/>
    <property type="match status" value="1"/>
</dbReference>
<proteinExistence type="inferred from homology"/>
<comment type="similarity">
    <text evidence="3 4">In the N-terminal section; belongs to the HFCD (homo-oligomeric flavin containing Cys decarboxylase) superfamily.</text>
</comment>
<dbReference type="GO" id="GO:0010181">
    <property type="term" value="F:FMN binding"/>
    <property type="evidence" value="ECO:0007669"/>
    <property type="project" value="UniProtKB-UniRule"/>
</dbReference>
<comment type="pathway">
    <text evidence="3 4">Cofactor biosynthesis; coenzyme A biosynthesis; CoA from (R)-pantothenate: step 3/5.</text>
</comment>
<dbReference type="NCBIfam" id="TIGR00521">
    <property type="entry name" value="coaBC_dfp"/>
    <property type="match status" value="1"/>
</dbReference>
<keyword evidence="3 4" id="KW-0288">FMN</keyword>
<comment type="caution">
    <text evidence="3">Lacks conserved residue(s) required for the propagation of feature annotation.</text>
</comment>
<dbReference type="Gene3D" id="3.40.50.10300">
    <property type="entry name" value="CoaB-like"/>
    <property type="match status" value="1"/>
</dbReference>
<feature type="binding site" evidence="3">
    <location>
        <position position="340"/>
    </location>
    <ligand>
        <name>CTP</name>
        <dbReference type="ChEBI" id="CHEBI:37563"/>
    </ligand>
</feature>
<feature type="binding site" evidence="3">
    <location>
        <position position="336"/>
    </location>
    <ligand>
        <name>CTP</name>
        <dbReference type="ChEBI" id="CHEBI:37563"/>
    </ligand>
</feature>
<evidence type="ECO:0000256" key="3">
    <source>
        <dbReference type="HAMAP-Rule" id="MF_02225"/>
    </source>
</evidence>
<evidence type="ECO:0000313" key="8">
    <source>
        <dbReference type="Proteomes" id="UP001154312"/>
    </source>
</evidence>
<dbReference type="InterPro" id="IPR035929">
    <property type="entry name" value="CoaB-like_sf"/>
</dbReference>
<feature type="region of interest" description="Phosphopantothenoylcysteine decarboxylase" evidence="3">
    <location>
        <begin position="1"/>
        <end position="189"/>
    </location>
</feature>
<evidence type="ECO:0000256" key="4">
    <source>
        <dbReference type="RuleBase" id="RU364078"/>
    </source>
</evidence>
<keyword evidence="3 4" id="KW-0436">Ligase</keyword>
<evidence type="ECO:0000256" key="1">
    <source>
        <dbReference type="ARBA" id="ARBA00022793"/>
    </source>
</evidence>
<keyword evidence="3" id="KW-0479">Metal-binding</keyword>
<feature type="domain" description="Flavoprotein" evidence="5">
    <location>
        <begin position="5"/>
        <end position="174"/>
    </location>
</feature>
<dbReference type="SUPFAM" id="SSF102645">
    <property type="entry name" value="CoaB-like"/>
    <property type="match status" value="1"/>
</dbReference>
<dbReference type="Pfam" id="PF02441">
    <property type="entry name" value="Flavoprotein"/>
    <property type="match status" value="1"/>
</dbReference>
<keyword evidence="8" id="KW-1185">Reference proteome</keyword>
<dbReference type="InterPro" id="IPR003382">
    <property type="entry name" value="Flavoprotein"/>
</dbReference>
<reference evidence="7" key="1">
    <citation type="submission" date="2022-02" db="EMBL/GenBank/DDBJ databases">
        <authorList>
            <person name="Leng L."/>
        </authorList>
    </citation>
    <scope>NUCLEOTIDE SEQUENCE</scope>
    <source>
        <strain evidence="7">JI</strain>
    </source>
</reference>
<dbReference type="GO" id="GO:0071513">
    <property type="term" value="C:phosphopantothenoylcysteine decarboxylase complex"/>
    <property type="evidence" value="ECO:0007669"/>
    <property type="project" value="TreeGrafter"/>
</dbReference>
<comment type="function">
    <text evidence="4">Catalyzes two steps in the biosynthesis of coenzyme A. In the first step cysteine is conjugated to 4'-phosphopantothenate to form 4-phosphopantothenoylcysteine, in the latter compound is decarboxylated to form 4'-phosphopantotheine.</text>
</comment>
<dbReference type="Pfam" id="PF04127">
    <property type="entry name" value="DFP"/>
    <property type="match status" value="1"/>
</dbReference>
<feature type="active site" description="Proton donor" evidence="3">
    <location>
        <position position="157"/>
    </location>
</feature>
<dbReference type="Gene3D" id="3.40.50.1950">
    <property type="entry name" value="Flavin prenyltransferase-like"/>
    <property type="match status" value="1"/>
</dbReference>
<comment type="catalytic activity">
    <reaction evidence="3 4">
        <text>N-[(R)-4-phosphopantothenoyl]-L-cysteine + H(+) = (R)-4'-phosphopantetheine + CO2</text>
        <dbReference type="Rhea" id="RHEA:16793"/>
        <dbReference type="ChEBI" id="CHEBI:15378"/>
        <dbReference type="ChEBI" id="CHEBI:16526"/>
        <dbReference type="ChEBI" id="CHEBI:59458"/>
        <dbReference type="ChEBI" id="CHEBI:61723"/>
        <dbReference type="EC" id="4.1.1.36"/>
    </reaction>
</comment>